<accession>A0A238C5J2</accession>
<keyword evidence="1" id="KW-1133">Transmembrane helix</keyword>
<name>A0A238C5J2_9BILA</name>
<keyword evidence="1" id="KW-0472">Membrane</keyword>
<dbReference type="EMBL" id="KZ269977">
    <property type="protein sequence ID" value="OZC12604.1"/>
    <property type="molecule type" value="Genomic_DNA"/>
</dbReference>
<dbReference type="Proteomes" id="UP000242913">
    <property type="component" value="Unassembled WGS sequence"/>
</dbReference>
<evidence type="ECO:0000256" key="1">
    <source>
        <dbReference type="SAM" id="Phobius"/>
    </source>
</evidence>
<keyword evidence="1" id="KW-0812">Transmembrane</keyword>
<feature type="transmembrane region" description="Helical" evidence="1">
    <location>
        <begin position="110"/>
        <end position="127"/>
    </location>
</feature>
<keyword evidence="3" id="KW-1185">Reference proteome</keyword>
<dbReference type="AlphaFoldDB" id="A0A238C5J2"/>
<proteinExistence type="predicted"/>
<organism evidence="2 3">
    <name type="scientific">Onchocerca flexuosa</name>
    <dbReference type="NCBI Taxonomy" id="387005"/>
    <lineage>
        <taxon>Eukaryota</taxon>
        <taxon>Metazoa</taxon>
        <taxon>Ecdysozoa</taxon>
        <taxon>Nematoda</taxon>
        <taxon>Chromadorea</taxon>
        <taxon>Rhabditida</taxon>
        <taxon>Spirurina</taxon>
        <taxon>Spiruromorpha</taxon>
        <taxon>Filarioidea</taxon>
        <taxon>Onchocercidae</taxon>
        <taxon>Onchocerca</taxon>
    </lineage>
</organism>
<evidence type="ECO:0000313" key="3">
    <source>
        <dbReference type="Proteomes" id="UP000242913"/>
    </source>
</evidence>
<sequence>MEYRIRSPVPLLLFTNKPRRTGNRYRKEKNNAPHTTRYQVLFILFSPNIWNKLAPETKWNTVLPVNSGVFFEFRKVINGVEIRPFSFIIHRLKMELVNSMLYKRSPENRRLFIALSNILGILLYWLRNVLLDLLGFLYKGNFQHEGPVEGRN</sequence>
<protein>
    <submittedName>
        <fullName evidence="2">Uncharacterized protein</fullName>
    </submittedName>
</protein>
<gene>
    <name evidence="2" type="ORF">X798_00235</name>
</gene>
<evidence type="ECO:0000313" key="2">
    <source>
        <dbReference type="EMBL" id="OZC12604.1"/>
    </source>
</evidence>
<reference evidence="2 3" key="1">
    <citation type="submission" date="2015-12" db="EMBL/GenBank/DDBJ databases">
        <title>Draft genome of the nematode, Onchocerca flexuosa.</title>
        <authorList>
            <person name="Mitreva M."/>
        </authorList>
    </citation>
    <scope>NUCLEOTIDE SEQUENCE [LARGE SCALE GENOMIC DNA]</scope>
    <source>
        <strain evidence="2">Red Deer</strain>
    </source>
</reference>